<name>A0AAP4FIL4_9MICC</name>
<dbReference type="EC" id="2.5.1.145" evidence="7"/>
<keyword evidence="4 7" id="KW-0812">Transmembrane</keyword>
<feature type="transmembrane region" description="Helical" evidence="7">
    <location>
        <begin position="32"/>
        <end position="51"/>
    </location>
</feature>
<feature type="compositionally biased region" description="Low complexity" evidence="8">
    <location>
        <begin position="304"/>
        <end position="325"/>
    </location>
</feature>
<keyword evidence="3 7" id="KW-0808">Transferase</keyword>
<feature type="transmembrane region" description="Helical" evidence="7">
    <location>
        <begin position="140"/>
        <end position="158"/>
    </location>
</feature>
<dbReference type="Proteomes" id="UP001240483">
    <property type="component" value="Unassembled WGS sequence"/>
</dbReference>
<comment type="catalytic activity">
    <reaction evidence="7">
        <text>L-cysteinyl-[prolipoprotein] + a 1,2-diacyl-sn-glycero-3-phospho-(1'-sn-glycerol) = an S-1,2-diacyl-sn-glyceryl-L-cysteinyl-[prolipoprotein] + sn-glycerol 1-phosphate + H(+)</text>
        <dbReference type="Rhea" id="RHEA:56712"/>
        <dbReference type="Rhea" id="RHEA-COMP:14679"/>
        <dbReference type="Rhea" id="RHEA-COMP:14680"/>
        <dbReference type="ChEBI" id="CHEBI:15378"/>
        <dbReference type="ChEBI" id="CHEBI:29950"/>
        <dbReference type="ChEBI" id="CHEBI:57685"/>
        <dbReference type="ChEBI" id="CHEBI:64716"/>
        <dbReference type="ChEBI" id="CHEBI:140658"/>
        <dbReference type="EC" id="2.5.1.145"/>
    </reaction>
</comment>
<comment type="subcellular location">
    <subcellularLocation>
        <location evidence="7">Cell membrane</location>
        <topology evidence="7">Multi-pass membrane protein</topology>
    </subcellularLocation>
</comment>
<proteinExistence type="inferred from homology"/>
<evidence type="ECO:0000256" key="8">
    <source>
        <dbReference type="SAM" id="MobiDB-lite"/>
    </source>
</evidence>
<keyword evidence="6 7" id="KW-0472">Membrane</keyword>
<feature type="transmembrane region" description="Helical" evidence="7">
    <location>
        <begin position="264"/>
        <end position="283"/>
    </location>
</feature>
<evidence type="ECO:0000256" key="3">
    <source>
        <dbReference type="ARBA" id="ARBA00022679"/>
    </source>
</evidence>
<dbReference type="GO" id="GO:0008961">
    <property type="term" value="F:phosphatidylglycerol-prolipoprotein diacylglyceryl transferase activity"/>
    <property type="evidence" value="ECO:0007669"/>
    <property type="project" value="UniProtKB-UniRule"/>
</dbReference>
<dbReference type="RefSeq" id="WP_285333331.1">
    <property type="nucleotide sequence ID" value="NZ_JASODW010000008.1"/>
</dbReference>
<evidence type="ECO:0000256" key="6">
    <source>
        <dbReference type="ARBA" id="ARBA00023136"/>
    </source>
</evidence>
<dbReference type="Pfam" id="PF01790">
    <property type="entry name" value="LGT"/>
    <property type="match status" value="1"/>
</dbReference>
<evidence type="ECO:0000256" key="1">
    <source>
        <dbReference type="ARBA" id="ARBA00007150"/>
    </source>
</evidence>
<comment type="pathway">
    <text evidence="7">Protein modification; lipoprotein biosynthesis (diacylglyceryl transfer).</text>
</comment>
<organism evidence="9 10">
    <name type="scientific">Pseudoglutamicibacter cumminsii</name>
    <dbReference type="NCBI Taxonomy" id="156979"/>
    <lineage>
        <taxon>Bacteria</taxon>
        <taxon>Bacillati</taxon>
        <taxon>Actinomycetota</taxon>
        <taxon>Actinomycetes</taxon>
        <taxon>Micrococcales</taxon>
        <taxon>Micrococcaceae</taxon>
        <taxon>Pseudoglutamicibacter</taxon>
    </lineage>
</organism>
<sequence length="333" mass="35997">MITQATTTALVPAAIPSPPREFSAFHLGPLTIHMYAICILIGIIAALILTQRRWKARGGNPELVWDVAIWAVPLGIIGGRLYHVFSSPDEYFGPNYDGTGDPIKILYIANGGLGIWGAVALGAVGVWIATRRAGVRFSTFADAAAPGVLLAQAIGRWGNYFNQELFGSPTELPWGLKIDADSPTFPAGMPAETLFHPTFLYESIWNILGVMVILLIDRTRHMRRGSVLWLYIVIYTAGRTWIEALRIDEAQMITIAGITQRLNVWVSILVFIGAFIAFVIAYLRGKNAPEIDVDLPGRTPRAATVAASAGTDTGDATDEAATASSEADKNTTT</sequence>
<feature type="transmembrane region" description="Helical" evidence="7">
    <location>
        <begin position="63"/>
        <end position="85"/>
    </location>
</feature>
<evidence type="ECO:0000313" key="10">
    <source>
        <dbReference type="Proteomes" id="UP001240483"/>
    </source>
</evidence>
<protein>
    <recommendedName>
        <fullName evidence="7">Phosphatidylglycerol--prolipoprotein diacylglyceryl transferase</fullName>
        <ecNumber evidence="7">2.5.1.145</ecNumber>
    </recommendedName>
</protein>
<evidence type="ECO:0000256" key="2">
    <source>
        <dbReference type="ARBA" id="ARBA00022475"/>
    </source>
</evidence>
<feature type="transmembrane region" description="Helical" evidence="7">
    <location>
        <begin position="105"/>
        <end position="128"/>
    </location>
</feature>
<dbReference type="NCBIfam" id="TIGR00544">
    <property type="entry name" value="lgt"/>
    <property type="match status" value="1"/>
</dbReference>
<keyword evidence="2 7" id="KW-1003">Cell membrane</keyword>
<reference evidence="9" key="1">
    <citation type="submission" date="2023-05" db="EMBL/GenBank/DDBJ databases">
        <title>Cataloging the Phylogenetic Diversity of Human Bladder Bacteria.</title>
        <authorList>
            <person name="Du J."/>
        </authorList>
    </citation>
    <scope>NUCLEOTIDE SEQUENCE</scope>
    <source>
        <strain evidence="9">UMB9978</strain>
    </source>
</reference>
<comment type="caution">
    <text evidence="9">The sequence shown here is derived from an EMBL/GenBank/DDBJ whole genome shotgun (WGS) entry which is preliminary data.</text>
</comment>
<accession>A0AAP4FIL4</accession>
<evidence type="ECO:0000256" key="7">
    <source>
        <dbReference type="HAMAP-Rule" id="MF_01147"/>
    </source>
</evidence>
<dbReference type="PROSITE" id="PS01311">
    <property type="entry name" value="LGT"/>
    <property type="match status" value="1"/>
</dbReference>
<gene>
    <name evidence="7 9" type="primary">lgt</name>
    <name evidence="9" type="ORF">QP116_07240</name>
</gene>
<dbReference type="PANTHER" id="PTHR30589">
    <property type="entry name" value="PROLIPOPROTEIN DIACYLGLYCERYL TRANSFERASE"/>
    <property type="match status" value="1"/>
</dbReference>
<dbReference type="EMBL" id="JASODW010000008">
    <property type="protein sequence ID" value="MDK6275520.1"/>
    <property type="molecule type" value="Genomic_DNA"/>
</dbReference>
<dbReference type="PANTHER" id="PTHR30589:SF0">
    <property type="entry name" value="PHOSPHATIDYLGLYCEROL--PROLIPOPROTEIN DIACYLGLYCERYL TRANSFERASE"/>
    <property type="match status" value="1"/>
</dbReference>
<dbReference type="HAMAP" id="MF_01147">
    <property type="entry name" value="Lgt"/>
    <property type="match status" value="1"/>
</dbReference>
<dbReference type="AlphaFoldDB" id="A0AAP4FIL4"/>
<comment type="similarity">
    <text evidence="1 7">Belongs to the Lgt family.</text>
</comment>
<feature type="binding site" evidence="7">
    <location>
        <position position="156"/>
    </location>
    <ligand>
        <name>a 1,2-diacyl-sn-glycero-3-phospho-(1'-sn-glycerol)</name>
        <dbReference type="ChEBI" id="CHEBI:64716"/>
    </ligand>
</feature>
<comment type="function">
    <text evidence="7">Catalyzes the transfer of the diacylglyceryl group from phosphatidylglycerol to the sulfhydryl group of the N-terminal cysteine of a prolipoprotein, the first step in the formation of mature lipoproteins.</text>
</comment>
<dbReference type="GO" id="GO:0042158">
    <property type="term" value="P:lipoprotein biosynthetic process"/>
    <property type="evidence" value="ECO:0007669"/>
    <property type="project" value="UniProtKB-UniRule"/>
</dbReference>
<evidence type="ECO:0000313" key="9">
    <source>
        <dbReference type="EMBL" id="MDK6275520.1"/>
    </source>
</evidence>
<dbReference type="GO" id="GO:0005886">
    <property type="term" value="C:plasma membrane"/>
    <property type="evidence" value="ECO:0007669"/>
    <property type="project" value="UniProtKB-SubCell"/>
</dbReference>
<keyword evidence="5 7" id="KW-1133">Transmembrane helix</keyword>
<evidence type="ECO:0000256" key="4">
    <source>
        <dbReference type="ARBA" id="ARBA00022692"/>
    </source>
</evidence>
<feature type="region of interest" description="Disordered" evidence="8">
    <location>
        <begin position="304"/>
        <end position="333"/>
    </location>
</feature>
<dbReference type="InterPro" id="IPR001640">
    <property type="entry name" value="Lgt"/>
</dbReference>
<feature type="transmembrane region" description="Helical" evidence="7">
    <location>
        <begin position="199"/>
        <end position="216"/>
    </location>
</feature>
<evidence type="ECO:0000256" key="5">
    <source>
        <dbReference type="ARBA" id="ARBA00022989"/>
    </source>
</evidence>